<dbReference type="Pfam" id="PF07676">
    <property type="entry name" value="PD40"/>
    <property type="match status" value="4"/>
</dbReference>
<keyword evidence="3" id="KW-0998">Cell outer membrane</keyword>
<dbReference type="EMBL" id="JSYN01000048">
    <property type="protein sequence ID" value="KIA88921.1"/>
    <property type="molecule type" value="Genomic_DNA"/>
</dbReference>
<keyword evidence="8" id="KW-1185">Reference proteome</keyword>
<dbReference type="Gene3D" id="3.30.1330.60">
    <property type="entry name" value="OmpA-like domain"/>
    <property type="match status" value="1"/>
</dbReference>
<dbReference type="Proteomes" id="UP000031246">
    <property type="component" value="Unassembled WGS sequence"/>
</dbReference>
<organism evidence="7 8">
    <name type="scientific">Pedobacter kyungheensis</name>
    <dbReference type="NCBI Taxonomy" id="1069985"/>
    <lineage>
        <taxon>Bacteria</taxon>
        <taxon>Pseudomonadati</taxon>
        <taxon>Bacteroidota</taxon>
        <taxon>Sphingobacteriia</taxon>
        <taxon>Sphingobacteriales</taxon>
        <taxon>Sphingobacteriaceae</taxon>
        <taxon>Pedobacter</taxon>
    </lineage>
</organism>
<dbReference type="InterPro" id="IPR006664">
    <property type="entry name" value="OMP_bac"/>
</dbReference>
<dbReference type="RefSeq" id="WP_039483154.1">
    <property type="nucleotide sequence ID" value="NZ_JSYN01000048.1"/>
</dbReference>
<proteinExistence type="predicted"/>
<evidence type="ECO:0000313" key="8">
    <source>
        <dbReference type="Proteomes" id="UP000031246"/>
    </source>
</evidence>
<feature type="domain" description="OmpA-like" evidence="6">
    <location>
        <begin position="512"/>
        <end position="628"/>
    </location>
</feature>
<protein>
    <submittedName>
        <fullName evidence="7">Membrane protein</fullName>
    </submittedName>
</protein>
<evidence type="ECO:0000256" key="3">
    <source>
        <dbReference type="ARBA" id="ARBA00023237"/>
    </source>
</evidence>
<evidence type="ECO:0000256" key="4">
    <source>
        <dbReference type="PROSITE-ProRule" id="PRU00473"/>
    </source>
</evidence>
<dbReference type="Gene3D" id="1.25.40.10">
    <property type="entry name" value="Tetratricopeptide repeat domain"/>
    <property type="match status" value="1"/>
</dbReference>
<keyword evidence="5" id="KW-0732">Signal</keyword>
<comment type="caution">
    <text evidence="7">The sequence shown here is derived from an EMBL/GenBank/DDBJ whole genome shotgun (WGS) entry which is preliminary data.</text>
</comment>
<dbReference type="SUPFAM" id="SSF103088">
    <property type="entry name" value="OmpA-like"/>
    <property type="match status" value="1"/>
</dbReference>
<dbReference type="PANTHER" id="PTHR30329:SF21">
    <property type="entry name" value="LIPOPROTEIN YIAD-RELATED"/>
    <property type="match status" value="1"/>
</dbReference>
<name>A0A0C1CX20_9SPHI</name>
<reference evidence="7 8" key="1">
    <citation type="submission" date="2014-10" db="EMBL/GenBank/DDBJ databases">
        <title>Pedobacter Kyungheensis.</title>
        <authorList>
            <person name="Anderson B.M."/>
            <person name="Newman J.D."/>
        </authorList>
    </citation>
    <scope>NUCLEOTIDE SEQUENCE [LARGE SCALE GENOMIC DNA]</scope>
    <source>
        <strain evidence="7 8">KACC 16221</strain>
    </source>
</reference>
<evidence type="ECO:0000256" key="2">
    <source>
        <dbReference type="ARBA" id="ARBA00023136"/>
    </source>
</evidence>
<dbReference type="Gene3D" id="2.120.10.30">
    <property type="entry name" value="TolB, C-terminal domain"/>
    <property type="match status" value="1"/>
</dbReference>
<dbReference type="InterPro" id="IPR006665">
    <property type="entry name" value="OmpA-like"/>
</dbReference>
<dbReference type="InterPro" id="IPR011659">
    <property type="entry name" value="WD40"/>
</dbReference>
<gene>
    <name evidence="7" type="ORF">OC25_25865</name>
</gene>
<dbReference type="PANTHER" id="PTHR30329">
    <property type="entry name" value="STATOR ELEMENT OF FLAGELLAR MOTOR COMPLEX"/>
    <property type="match status" value="1"/>
</dbReference>
<dbReference type="AlphaFoldDB" id="A0A0C1CX20"/>
<comment type="subcellular location">
    <subcellularLocation>
        <location evidence="1">Cell outer membrane</location>
    </subcellularLocation>
</comment>
<dbReference type="OrthoDB" id="9809364at2"/>
<dbReference type="PROSITE" id="PS51123">
    <property type="entry name" value="OMPA_2"/>
    <property type="match status" value="1"/>
</dbReference>
<dbReference type="InterPro" id="IPR011990">
    <property type="entry name" value="TPR-like_helical_dom_sf"/>
</dbReference>
<dbReference type="CDD" id="cd07185">
    <property type="entry name" value="OmpA_C-like"/>
    <property type="match status" value="1"/>
</dbReference>
<dbReference type="Pfam" id="PF00691">
    <property type="entry name" value="OmpA"/>
    <property type="match status" value="1"/>
</dbReference>
<sequence>MRFCLFLCFSFLSFCVFAQNSGNKKAQNAFENAGAAIQKQDFSGAEQLLKTAVESDPLFQNAFIVLAGVYKIQRKYPEAKGAYQKAILINKNVKPEVTFGLAETEFATQDYIKAKQDFEAFLALDASSDRAKKAKKYLLDCDFAISAVKKPVKYSPTNLGPGVNTTDAEYFPALTADGETLIFTRQVNGNEDFWTSQFKNNAWGQATPLSAKINTARYNEGAQTISPDGKYLFFTGCNRPDGLGRCDIYVSHREGKDWGEPYNVGKPVNSEYWESQPAISPDGRTLYFISNRPGGSGGYDIWKSTITDDAKWGPAVNLGPDINTAYDENTPFLHVDGKTLYFSSDGWPGFGNKDIYYSRMDDSGKWQKPINIGYPINSFDDESGLVVSADGNFGLFSSNLKNGFGTQDIYSFGIPEQARPAKVTYVKGIVRDKDTKKTIESNVQVIDLKTNKTVFDDYTDPETGEFLAVMPIGSDYLFNVNAEGYLFYSENFELKAADINKPYQIEVAIEKIKQGGNVTLRNIFFDTNKFNLLPASIRELDLLIDFLHQNESVNIEIQGHTDNVGDDKMNEKLSFNRANAVYDYLIKNQIDAKRLTFKGFGASKPIADNKTELGRKNNRRTSFIITKI</sequence>
<evidence type="ECO:0000256" key="5">
    <source>
        <dbReference type="SAM" id="SignalP"/>
    </source>
</evidence>
<dbReference type="InterPro" id="IPR036737">
    <property type="entry name" value="OmpA-like_sf"/>
</dbReference>
<evidence type="ECO:0000256" key="1">
    <source>
        <dbReference type="ARBA" id="ARBA00004442"/>
    </source>
</evidence>
<dbReference type="PRINTS" id="PR01021">
    <property type="entry name" value="OMPADOMAIN"/>
</dbReference>
<keyword evidence="2 4" id="KW-0472">Membrane</keyword>
<feature type="chain" id="PRO_5002148100" evidence="5">
    <location>
        <begin position="19"/>
        <end position="628"/>
    </location>
</feature>
<dbReference type="SUPFAM" id="SSF82171">
    <property type="entry name" value="DPP6 N-terminal domain-like"/>
    <property type="match status" value="1"/>
</dbReference>
<dbReference type="InterPro" id="IPR050330">
    <property type="entry name" value="Bact_OuterMem_StrucFunc"/>
</dbReference>
<dbReference type="GO" id="GO:0009279">
    <property type="term" value="C:cell outer membrane"/>
    <property type="evidence" value="ECO:0007669"/>
    <property type="project" value="UniProtKB-SubCell"/>
</dbReference>
<accession>A0A0C1CX20</accession>
<dbReference type="SUPFAM" id="SSF48452">
    <property type="entry name" value="TPR-like"/>
    <property type="match status" value="1"/>
</dbReference>
<evidence type="ECO:0000259" key="6">
    <source>
        <dbReference type="PROSITE" id="PS51123"/>
    </source>
</evidence>
<dbReference type="InterPro" id="IPR011042">
    <property type="entry name" value="6-blade_b-propeller_TolB-like"/>
</dbReference>
<evidence type="ECO:0000313" key="7">
    <source>
        <dbReference type="EMBL" id="KIA88921.1"/>
    </source>
</evidence>
<feature type="signal peptide" evidence="5">
    <location>
        <begin position="1"/>
        <end position="18"/>
    </location>
</feature>